<keyword evidence="1" id="KW-1133">Transmembrane helix</keyword>
<accession>A0A934SS16</accession>
<evidence type="ECO:0000313" key="3">
    <source>
        <dbReference type="Proteomes" id="UP000622890"/>
    </source>
</evidence>
<protein>
    <recommendedName>
        <fullName evidence="4">Flagellar protein</fullName>
    </recommendedName>
</protein>
<keyword evidence="3" id="KW-1185">Reference proteome</keyword>
<dbReference type="Proteomes" id="UP000622890">
    <property type="component" value="Unassembled WGS sequence"/>
</dbReference>
<name>A0A934SS16_9BURK</name>
<sequence length="143" mass="15152">MPGQSVARVCRQRWPARVGGALVANTTMLTKVLAADEAAAIPFRAPDTGLGQQAGLAIGVTLLLLALASAALLVLRRRFALTNSSGDGAALRSIASLRLPPQTRIHVIAYRDREWLLIQAGANLQCLPATAPPMEHPPSWDAE</sequence>
<reference evidence="2" key="1">
    <citation type="submission" date="2021-01" db="EMBL/GenBank/DDBJ databases">
        <title>Genome sequence of strain Noviherbaspirillum sp. DKR-6.</title>
        <authorList>
            <person name="Chaudhary D.K."/>
        </authorList>
    </citation>
    <scope>NUCLEOTIDE SEQUENCE</scope>
    <source>
        <strain evidence="2">DKR-6</strain>
    </source>
</reference>
<evidence type="ECO:0000256" key="1">
    <source>
        <dbReference type="SAM" id="Phobius"/>
    </source>
</evidence>
<organism evidence="2 3">
    <name type="scientific">Noviherbaspirillum pedocola</name>
    <dbReference type="NCBI Taxonomy" id="2801341"/>
    <lineage>
        <taxon>Bacteria</taxon>
        <taxon>Pseudomonadati</taxon>
        <taxon>Pseudomonadota</taxon>
        <taxon>Betaproteobacteria</taxon>
        <taxon>Burkholderiales</taxon>
        <taxon>Oxalobacteraceae</taxon>
        <taxon>Noviherbaspirillum</taxon>
    </lineage>
</organism>
<proteinExistence type="predicted"/>
<feature type="transmembrane region" description="Helical" evidence="1">
    <location>
        <begin position="54"/>
        <end position="75"/>
    </location>
</feature>
<evidence type="ECO:0000313" key="2">
    <source>
        <dbReference type="EMBL" id="MBK4735706.1"/>
    </source>
</evidence>
<keyword evidence="1" id="KW-0812">Transmembrane</keyword>
<keyword evidence="1" id="KW-0472">Membrane</keyword>
<evidence type="ECO:0008006" key="4">
    <source>
        <dbReference type="Google" id="ProtNLM"/>
    </source>
</evidence>
<dbReference type="RefSeq" id="WP_200592481.1">
    <property type="nucleotide sequence ID" value="NZ_JAEPBG010000005.1"/>
</dbReference>
<dbReference type="AlphaFoldDB" id="A0A934SS16"/>
<dbReference type="EMBL" id="JAEPBG010000005">
    <property type="protein sequence ID" value="MBK4735706.1"/>
    <property type="molecule type" value="Genomic_DNA"/>
</dbReference>
<gene>
    <name evidence="2" type="ORF">JJB74_13870</name>
</gene>
<comment type="caution">
    <text evidence="2">The sequence shown here is derived from an EMBL/GenBank/DDBJ whole genome shotgun (WGS) entry which is preliminary data.</text>
</comment>